<dbReference type="EMBL" id="JBBPBN010000004">
    <property type="protein sequence ID" value="KAK9041678.1"/>
    <property type="molecule type" value="Genomic_DNA"/>
</dbReference>
<proteinExistence type="predicted"/>
<name>A0ABR2TWV7_9ROSI</name>
<reference evidence="1 2" key="1">
    <citation type="journal article" date="2024" name="G3 (Bethesda)">
        <title>Genome assembly of Hibiscus sabdariffa L. provides insights into metabolisms of medicinal natural products.</title>
        <authorList>
            <person name="Kim T."/>
        </authorList>
    </citation>
    <scope>NUCLEOTIDE SEQUENCE [LARGE SCALE GENOMIC DNA]</scope>
    <source>
        <strain evidence="1">TK-2024</strain>
        <tissue evidence="1">Old leaves</tissue>
    </source>
</reference>
<evidence type="ECO:0000313" key="1">
    <source>
        <dbReference type="EMBL" id="KAK9041678.1"/>
    </source>
</evidence>
<evidence type="ECO:0000313" key="2">
    <source>
        <dbReference type="Proteomes" id="UP001396334"/>
    </source>
</evidence>
<sequence>MVPPLDVVPTLEQSPEQTIVIMQSTETVEIIMPTLKQATFEIAIDIHVVKQSVVVDVPTIEPSYIWPF</sequence>
<keyword evidence="2" id="KW-1185">Reference proteome</keyword>
<dbReference type="Proteomes" id="UP001396334">
    <property type="component" value="Unassembled WGS sequence"/>
</dbReference>
<gene>
    <name evidence="1" type="ORF">V6N11_016768</name>
</gene>
<accession>A0ABR2TWV7</accession>
<comment type="caution">
    <text evidence="1">The sequence shown here is derived from an EMBL/GenBank/DDBJ whole genome shotgun (WGS) entry which is preliminary data.</text>
</comment>
<organism evidence="1 2">
    <name type="scientific">Hibiscus sabdariffa</name>
    <name type="common">roselle</name>
    <dbReference type="NCBI Taxonomy" id="183260"/>
    <lineage>
        <taxon>Eukaryota</taxon>
        <taxon>Viridiplantae</taxon>
        <taxon>Streptophyta</taxon>
        <taxon>Embryophyta</taxon>
        <taxon>Tracheophyta</taxon>
        <taxon>Spermatophyta</taxon>
        <taxon>Magnoliopsida</taxon>
        <taxon>eudicotyledons</taxon>
        <taxon>Gunneridae</taxon>
        <taxon>Pentapetalae</taxon>
        <taxon>rosids</taxon>
        <taxon>malvids</taxon>
        <taxon>Malvales</taxon>
        <taxon>Malvaceae</taxon>
        <taxon>Malvoideae</taxon>
        <taxon>Hibiscus</taxon>
    </lineage>
</organism>
<protein>
    <submittedName>
        <fullName evidence="1">Uncharacterized protein</fullName>
    </submittedName>
</protein>